<proteinExistence type="predicted"/>
<dbReference type="Pfam" id="PF13385">
    <property type="entry name" value="Laminin_G_3"/>
    <property type="match status" value="1"/>
</dbReference>
<keyword evidence="1" id="KW-0430">Lectin</keyword>
<gene>
    <name evidence="1" type="ORF">UFOVP694_47</name>
</gene>
<sequence length="376" mass="40647">MSVGYNPSIVQSGLILCLDAANTKSYDNRENLVSYSTYNASTWSNIFTANATLTTGISAPDGTSTAVRLTCSATGSSLLRVSFPAFTPNGTDTYTISFYVRRVSGTTSDGNALNADFSDGSPTGNYLPNLITGEWVRVSFTAVPTATAKSFIDLLSNNTNNYVLDFWGVQAEKSTTPSTYTPTTGSTITRSTTWKTLTNTANSGTLINGPTYNSLNNGSIVFDGTDDRVDLSTAAGTLSAYTITYWAKRDAESRMPVSTISADFYWFGDNSWRYVHGGAGGEFYYSKPTSIPLGTWGYYAVTYNGSNVSIYRQGIYQGQQASTGTANFSSALRIGWWGSNAYAYLGNISQVTMYNRALTQAEITKNFNALRGRYGL</sequence>
<protein>
    <submittedName>
        <fullName evidence="1">Concanavalin A-like lectin/glucanases superfamily</fullName>
    </submittedName>
</protein>
<dbReference type="GO" id="GO:0030246">
    <property type="term" value="F:carbohydrate binding"/>
    <property type="evidence" value="ECO:0007669"/>
    <property type="project" value="UniProtKB-KW"/>
</dbReference>
<dbReference type="InterPro" id="IPR013320">
    <property type="entry name" value="ConA-like_dom_sf"/>
</dbReference>
<organism evidence="1">
    <name type="scientific">uncultured Caudovirales phage</name>
    <dbReference type="NCBI Taxonomy" id="2100421"/>
    <lineage>
        <taxon>Viruses</taxon>
        <taxon>Duplodnaviria</taxon>
        <taxon>Heunggongvirae</taxon>
        <taxon>Uroviricota</taxon>
        <taxon>Caudoviricetes</taxon>
        <taxon>Peduoviridae</taxon>
        <taxon>Maltschvirus</taxon>
        <taxon>Maltschvirus maltsch</taxon>
    </lineage>
</organism>
<dbReference type="SUPFAM" id="SSF49899">
    <property type="entry name" value="Concanavalin A-like lectins/glucanases"/>
    <property type="match status" value="1"/>
</dbReference>
<evidence type="ECO:0000313" key="1">
    <source>
        <dbReference type="EMBL" id="CAB4157766.1"/>
    </source>
</evidence>
<accession>A0A6J5NJ54</accession>
<dbReference type="Gene3D" id="2.60.120.200">
    <property type="match status" value="1"/>
</dbReference>
<dbReference type="EMBL" id="LR796651">
    <property type="protein sequence ID" value="CAB4157766.1"/>
    <property type="molecule type" value="Genomic_DNA"/>
</dbReference>
<name>A0A6J5NJ54_9CAUD</name>
<reference evidence="1" key="1">
    <citation type="submission" date="2020-04" db="EMBL/GenBank/DDBJ databases">
        <authorList>
            <person name="Chiriac C."/>
            <person name="Salcher M."/>
            <person name="Ghai R."/>
            <person name="Kavagutti S V."/>
        </authorList>
    </citation>
    <scope>NUCLEOTIDE SEQUENCE</scope>
</reference>